<dbReference type="GO" id="GO:0022857">
    <property type="term" value="F:transmembrane transporter activity"/>
    <property type="evidence" value="ECO:0007669"/>
    <property type="project" value="TreeGrafter"/>
</dbReference>
<protein>
    <submittedName>
        <fullName evidence="9">ABC transporter permease</fullName>
    </submittedName>
</protein>
<keyword evidence="5 6" id="KW-0472">Membrane</keyword>
<keyword evidence="2" id="KW-1003">Cell membrane</keyword>
<feature type="transmembrane region" description="Helical" evidence="6">
    <location>
        <begin position="386"/>
        <end position="409"/>
    </location>
</feature>
<dbReference type="Pfam" id="PF02687">
    <property type="entry name" value="FtsX"/>
    <property type="match status" value="2"/>
</dbReference>
<dbReference type="PANTHER" id="PTHR30572">
    <property type="entry name" value="MEMBRANE COMPONENT OF TRANSPORTER-RELATED"/>
    <property type="match status" value="1"/>
</dbReference>
<comment type="caution">
    <text evidence="9">The sequence shown here is derived from an EMBL/GenBank/DDBJ whole genome shotgun (WGS) entry which is preliminary data.</text>
</comment>
<keyword evidence="10" id="KW-1185">Reference proteome</keyword>
<evidence type="ECO:0000256" key="6">
    <source>
        <dbReference type="SAM" id="Phobius"/>
    </source>
</evidence>
<organism evidence="9 10">
    <name type="scientific">Allosphingosinicella humi</name>
    <dbReference type="NCBI Taxonomy" id="2068657"/>
    <lineage>
        <taxon>Bacteria</taxon>
        <taxon>Pseudomonadati</taxon>
        <taxon>Pseudomonadota</taxon>
        <taxon>Alphaproteobacteria</taxon>
        <taxon>Sphingomonadales</taxon>
        <taxon>Sphingomonadaceae</taxon>
        <taxon>Allosphingosinicella</taxon>
    </lineage>
</organism>
<dbReference type="PROSITE" id="PS51257">
    <property type="entry name" value="PROKAR_LIPOPROTEIN"/>
    <property type="match status" value="1"/>
</dbReference>
<dbReference type="OrthoDB" id="9770036at2"/>
<sequence length="834" mass="90471">MWRNYLTVGFRALAKNKAYAFINIVGLALGIAACLMILLYVRYESSYDQWLPDSERIYQVQATWHEPGQPVTRSQNSPFPVRDRLKGGFPQIEALTVMSNGQTVTMRDGQAIFLDVASVDPSFFEIFQLPFAHGDAASALRDTNSIVLTETEAVKAFGTTDVVGQTMSLGAGEGKRDHLITGVLRDLPKNSSLRLAIVYHYNPSDYDWLPGAKGWGNMNQQHYVKLRAGADAAAINAALPAWEKRTIAPQIIDGKPSSQADIMDLELVPIGDVHLGPAQSNALRPGGDPRALATFTIVALLTLGMAVMNFINLSTARATQRAREVALRKVLGARRGQLITQLIGESLVLTAFAMLLALTMVELAVPWVGAWIGADLEMAYLGRDGMLVPALVLFASVGILGGLYPALYLSRFQPAAVLRANKSSAETPGSGRLRTALVLLQFAIAIGLIICTSVIYSQTRYVETIDPGYRRDGLIQIDSAWRFAGDSSRYEVARREMLAIPGVVAAGRTNLGLAATNKNILAVRAPGAPEDLSIGYYGIDTDFLRTMDVPLLAGRFLGDQYANDRMLRPGYDADEAGYAAVMAQLAARGLNVVVNRTAAALIGFQSPAAAVGQTIKVGIDGDNMIPSTIVGVVEDTRIRTARDAIEPLVYGYDPDRTDQVMVRYAAAKPGEVMAGLNAVWRRFEPEIPFQGRFAEDIVAEVYEADRARGALFAAFSALAVVIACLGLYSLASFATERRTKEIGIRKVLGAKVRDIVRLLAWQFSKPVVLANLIAWPLAWWAMRDWLNGFDARIDLGPTPFLAAGVLALAIAIGTVAGHAFRAARLNPIQALRYE</sequence>
<evidence type="ECO:0000259" key="8">
    <source>
        <dbReference type="Pfam" id="PF12704"/>
    </source>
</evidence>
<keyword evidence="4 6" id="KW-1133">Transmembrane helix</keyword>
<dbReference type="PANTHER" id="PTHR30572:SF18">
    <property type="entry name" value="ABC-TYPE MACROLIDE FAMILY EXPORT SYSTEM PERMEASE COMPONENT 2"/>
    <property type="match status" value="1"/>
</dbReference>
<feature type="transmembrane region" description="Helical" evidence="6">
    <location>
        <begin position="800"/>
        <end position="820"/>
    </location>
</feature>
<feature type="transmembrane region" description="Helical" evidence="6">
    <location>
        <begin position="20"/>
        <end position="41"/>
    </location>
</feature>
<dbReference type="GO" id="GO:0005886">
    <property type="term" value="C:plasma membrane"/>
    <property type="evidence" value="ECO:0007669"/>
    <property type="project" value="UniProtKB-SubCell"/>
</dbReference>
<feature type="transmembrane region" description="Helical" evidence="6">
    <location>
        <begin position="436"/>
        <end position="456"/>
    </location>
</feature>
<dbReference type="Proteomes" id="UP000245916">
    <property type="component" value="Unassembled WGS sequence"/>
</dbReference>
<feature type="transmembrane region" description="Helical" evidence="6">
    <location>
        <begin position="755"/>
        <end position="780"/>
    </location>
</feature>
<evidence type="ECO:0000256" key="3">
    <source>
        <dbReference type="ARBA" id="ARBA00022692"/>
    </source>
</evidence>
<feature type="domain" description="ABC3 transporter permease C-terminal" evidence="7">
    <location>
        <begin position="297"/>
        <end position="414"/>
    </location>
</feature>
<feature type="domain" description="MacB-like periplasmic core" evidence="8">
    <location>
        <begin position="21"/>
        <end position="240"/>
    </location>
</feature>
<dbReference type="InterPro" id="IPR003838">
    <property type="entry name" value="ABC3_permease_C"/>
</dbReference>
<evidence type="ECO:0000256" key="2">
    <source>
        <dbReference type="ARBA" id="ARBA00022475"/>
    </source>
</evidence>
<comment type="subcellular location">
    <subcellularLocation>
        <location evidence="1">Cell membrane</location>
        <topology evidence="1">Multi-pass membrane protein</topology>
    </subcellularLocation>
</comment>
<evidence type="ECO:0000256" key="1">
    <source>
        <dbReference type="ARBA" id="ARBA00004651"/>
    </source>
</evidence>
<evidence type="ECO:0000256" key="4">
    <source>
        <dbReference type="ARBA" id="ARBA00022989"/>
    </source>
</evidence>
<accession>A0A2U2J2X3</accession>
<dbReference type="Pfam" id="PF12704">
    <property type="entry name" value="MacB_PCD"/>
    <property type="match status" value="2"/>
</dbReference>
<feature type="domain" description="ABC3 transporter permease C-terminal" evidence="7">
    <location>
        <begin position="714"/>
        <end position="827"/>
    </location>
</feature>
<evidence type="ECO:0000313" key="10">
    <source>
        <dbReference type="Proteomes" id="UP000245916"/>
    </source>
</evidence>
<dbReference type="EMBL" id="QFFF01000001">
    <property type="protein sequence ID" value="PWG02678.1"/>
    <property type="molecule type" value="Genomic_DNA"/>
</dbReference>
<keyword evidence="3 6" id="KW-0812">Transmembrane</keyword>
<reference evidence="9 10" key="1">
    <citation type="submission" date="2018-05" db="EMBL/GenBank/DDBJ databases">
        <title>Genome of Sphingosinicella humi QZX222.</title>
        <authorList>
            <person name="Qiao Z."/>
            <person name="Wang G."/>
        </authorList>
    </citation>
    <scope>NUCLEOTIDE SEQUENCE [LARGE SCALE GENOMIC DNA]</scope>
    <source>
        <strain evidence="9 10">QZX222</strain>
    </source>
</reference>
<name>A0A2U2J2X3_9SPHN</name>
<feature type="transmembrane region" description="Helical" evidence="6">
    <location>
        <begin position="291"/>
        <end position="311"/>
    </location>
</feature>
<feature type="transmembrane region" description="Helical" evidence="6">
    <location>
        <begin position="710"/>
        <end position="734"/>
    </location>
</feature>
<evidence type="ECO:0000256" key="5">
    <source>
        <dbReference type="ARBA" id="ARBA00023136"/>
    </source>
</evidence>
<dbReference type="InterPro" id="IPR025857">
    <property type="entry name" value="MacB_PCD"/>
</dbReference>
<feature type="transmembrane region" description="Helical" evidence="6">
    <location>
        <begin position="347"/>
        <end position="374"/>
    </location>
</feature>
<gene>
    <name evidence="9" type="ORF">DF286_07240</name>
</gene>
<evidence type="ECO:0000313" key="9">
    <source>
        <dbReference type="EMBL" id="PWG02678.1"/>
    </source>
</evidence>
<dbReference type="RefSeq" id="WP_109270818.1">
    <property type="nucleotide sequence ID" value="NZ_QFFF01000001.1"/>
</dbReference>
<feature type="domain" description="MacB-like periplasmic core" evidence="8">
    <location>
        <begin position="435"/>
        <end position="665"/>
    </location>
</feature>
<dbReference type="InterPro" id="IPR050250">
    <property type="entry name" value="Macrolide_Exporter_MacB"/>
</dbReference>
<proteinExistence type="predicted"/>
<evidence type="ECO:0000259" key="7">
    <source>
        <dbReference type="Pfam" id="PF02687"/>
    </source>
</evidence>
<dbReference type="AlphaFoldDB" id="A0A2U2J2X3"/>